<dbReference type="EMBL" id="CP045562">
    <property type="protein sequence ID" value="QFX92502.1"/>
    <property type="molecule type" value="Genomic_DNA"/>
</dbReference>
<dbReference type="KEGG" id="lfv:LF543_02555"/>
<dbReference type="InterPro" id="IPR002711">
    <property type="entry name" value="HNH"/>
</dbReference>
<evidence type="ECO:0000313" key="6">
    <source>
        <dbReference type="EMBL" id="QFX92502.1"/>
    </source>
</evidence>
<evidence type="ECO:0000256" key="4">
    <source>
        <dbReference type="ARBA" id="ARBA00040194"/>
    </source>
</evidence>
<keyword evidence="1" id="KW-0540">Nuclease</keyword>
<dbReference type="Proteomes" id="UP000327194">
    <property type="component" value="Chromosome"/>
</dbReference>
<evidence type="ECO:0000259" key="5">
    <source>
        <dbReference type="SMART" id="SM00507"/>
    </source>
</evidence>
<comment type="similarity">
    <text evidence="3">Belongs to the HNH nuclease family.</text>
</comment>
<evidence type="ECO:0000256" key="3">
    <source>
        <dbReference type="ARBA" id="ARBA00038412"/>
    </source>
</evidence>
<evidence type="ECO:0000313" key="7">
    <source>
        <dbReference type="Proteomes" id="UP000327194"/>
    </source>
</evidence>
<name>A0AAE6TWB1_9LACO</name>
<sequence>MPRVRRCRYPNCHTLTQFPHYYCEQHRKYEAAYLKSREKWGHKPKQYEHKYNQVTRNRNEDKSNQYKFYRTRNWVHLRQQTLERDHYVCQYCKAIEKLTTNAKTVDHIVPIEFDDSKKSNLDNLATICRNCHRLKTKWKQDYYGTGLNQKPTSATEVTDLKAISLMMRAKK</sequence>
<dbReference type="SMART" id="SM00507">
    <property type="entry name" value="HNHc"/>
    <property type="match status" value="1"/>
</dbReference>
<dbReference type="Pfam" id="PF01844">
    <property type="entry name" value="HNH"/>
    <property type="match status" value="1"/>
</dbReference>
<dbReference type="PANTHER" id="PTHR41286:SF1">
    <property type="entry name" value="HNH NUCLEASE YAJD-RELATED"/>
    <property type="match status" value="1"/>
</dbReference>
<dbReference type="GO" id="GO:0004519">
    <property type="term" value="F:endonuclease activity"/>
    <property type="evidence" value="ECO:0007669"/>
    <property type="project" value="UniProtKB-KW"/>
</dbReference>
<dbReference type="GO" id="GO:0005829">
    <property type="term" value="C:cytosol"/>
    <property type="evidence" value="ECO:0007669"/>
    <property type="project" value="TreeGrafter"/>
</dbReference>
<keyword evidence="6" id="KW-0255">Endonuclease</keyword>
<dbReference type="RefSeq" id="WP_010021665.1">
    <property type="nucleotide sequence ID" value="NZ_AZDS01000001.1"/>
</dbReference>
<dbReference type="Gene3D" id="1.10.30.50">
    <property type="match status" value="1"/>
</dbReference>
<dbReference type="GO" id="GO:0003676">
    <property type="term" value="F:nucleic acid binding"/>
    <property type="evidence" value="ECO:0007669"/>
    <property type="project" value="InterPro"/>
</dbReference>
<evidence type="ECO:0000256" key="1">
    <source>
        <dbReference type="ARBA" id="ARBA00022722"/>
    </source>
</evidence>
<organism evidence="6 7">
    <name type="scientific">Fructilactobacillus fructivorans</name>
    <dbReference type="NCBI Taxonomy" id="1614"/>
    <lineage>
        <taxon>Bacteria</taxon>
        <taxon>Bacillati</taxon>
        <taxon>Bacillota</taxon>
        <taxon>Bacilli</taxon>
        <taxon>Lactobacillales</taxon>
        <taxon>Lactobacillaceae</taxon>
        <taxon>Fructilactobacillus</taxon>
    </lineage>
</organism>
<keyword evidence="2" id="KW-0378">Hydrolase</keyword>
<accession>A0AAE6TWB1</accession>
<gene>
    <name evidence="6" type="ORF">LF543_02555</name>
</gene>
<dbReference type="GO" id="GO:0016787">
    <property type="term" value="F:hydrolase activity"/>
    <property type="evidence" value="ECO:0007669"/>
    <property type="project" value="UniProtKB-KW"/>
</dbReference>
<dbReference type="AlphaFoldDB" id="A0AAE6TWB1"/>
<dbReference type="GO" id="GO:0008270">
    <property type="term" value="F:zinc ion binding"/>
    <property type="evidence" value="ECO:0007669"/>
    <property type="project" value="InterPro"/>
</dbReference>
<dbReference type="PANTHER" id="PTHR41286">
    <property type="entry name" value="HNH NUCLEASE YAJD-RELATED"/>
    <property type="match status" value="1"/>
</dbReference>
<dbReference type="InterPro" id="IPR003615">
    <property type="entry name" value="HNH_nuc"/>
</dbReference>
<dbReference type="CDD" id="cd00085">
    <property type="entry name" value="HNHc"/>
    <property type="match status" value="1"/>
</dbReference>
<evidence type="ECO:0000256" key="2">
    <source>
        <dbReference type="ARBA" id="ARBA00022801"/>
    </source>
</evidence>
<proteinExistence type="inferred from homology"/>
<reference evidence="6 7" key="1">
    <citation type="submission" date="2019-10" db="EMBL/GenBank/DDBJ databases">
        <title>Genome sequencing of Lactobacillus fructivorans.</title>
        <authorList>
            <person name="Kim K."/>
        </authorList>
    </citation>
    <scope>NUCLEOTIDE SEQUENCE [LARGE SCALE GENOMIC DNA]</scope>
    <source>
        <strain evidence="6 7">LF543</strain>
    </source>
</reference>
<feature type="domain" description="HNH nuclease" evidence="5">
    <location>
        <begin position="76"/>
        <end position="133"/>
    </location>
</feature>
<protein>
    <recommendedName>
        <fullName evidence="4">Putative HNH nuclease YajD</fullName>
    </recommendedName>
</protein>